<keyword evidence="4" id="KW-1185">Reference proteome</keyword>
<evidence type="ECO:0000256" key="1">
    <source>
        <dbReference type="SAM" id="Coils"/>
    </source>
</evidence>
<evidence type="ECO:0000313" key="4">
    <source>
        <dbReference type="Proteomes" id="UP000230423"/>
    </source>
</evidence>
<proteinExistence type="predicted"/>
<evidence type="ECO:0000256" key="2">
    <source>
        <dbReference type="SAM" id="MobiDB-lite"/>
    </source>
</evidence>
<sequence length="245" mass="28943">LFFSKINWEPKDDVQPVPRSLLELQKSKEEALLDKKEVKKRKQRKNKVLAEAEKIGIRKGRFETVPHFVRRVERMTYAAVKDHEMLVKQGLAGRDESEIAADFKLLEEKEKRMKEQKKNEIQNKIKAAREKREREAKIKEERLKQKEERRSKRKAEVHEDQDMVEVVLEKDEVRCFELLVTAESTSKVPDDDDMVVRKKKKKLGGSDKIREKKKLAAEQDRKEAILNQRGEFIIISSSFYVGLEW</sequence>
<dbReference type="EMBL" id="KZ347993">
    <property type="protein sequence ID" value="PIO66841.1"/>
    <property type="molecule type" value="Genomic_DNA"/>
</dbReference>
<reference evidence="3 4" key="1">
    <citation type="submission" date="2015-09" db="EMBL/GenBank/DDBJ databases">
        <title>Draft genome of the parasitic nematode Teladorsagia circumcincta isolate WARC Sus (inbred).</title>
        <authorList>
            <person name="Mitreva M."/>
        </authorList>
    </citation>
    <scope>NUCLEOTIDE SEQUENCE [LARGE SCALE GENOMIC DNA]</scope>
    <source>
        <strain evidence="3 4">S</strain>
    </source>
</reference>
<dbReference type="Proteomes" id="UP000230423">
    <property type="component" value="Unassembled WGS sequence"/>
</dbReference>
<dbReference type="AlphaFoldDB" id="A0A2G9U9B7"/>
<gene>
    <name evidence="3" type="ORF">TELCIR_11432</name>
</gene>
<keyword evidence="1" id="KW-0175">Coiled coil</keyword>
<feature type="coiled-coil region" evidence="1">
    <location>
        <begin position="21"/>
        <end position="55"/>
    </location>
</feature>
<feature type="non-terminal residue" evidence="3">
    <location>
        <position position="1"/>
    </location>
</feature>
<evidence type="ECO:0000313" key="3">
    <source>
        <dbReference type="EMBL" id="PIO66841.1"/>
    </source>
</evidence>
<organism evidence="3 4">
    <name type="scientific">Teladorsagia circumcincta</name>
    <name type="common">Brown stomach worm</name>
    <name type="synonym">Ostertagia circumcincta</name>
    <dbReference type="NCBI Taxonomy" id="45464"/>
    <lineage>
        <taxon>Eukaryota</taxon>
        <taxon>Metazoa</taxon>
        <taxon>Ecdysozoa</taxon>
        <taxon>Nematoda</taxon>
        <taxon>Chromadorea</taxon>
        <taxon>Rhabditida</taxon>
        <taxon>Rhabditina</taxon>
        <taxon>Rhabditomorpha</taxon>
        <taxon>Strongyloidea</taxon>
        <taxon>Trichostrongylidae</taxon>
        <taxon>Teladorsagia</taxon>
    </lineage>
</organism>
<feature type="region of interest" description="Disordered" evidence="2">
    <location>
        <begin position="113"/>
        <end position="137"/>
    </location>
</feature>
<protein>
    <submittedName>
        <fullName evidence="3">Uncharacterized protein</fullName>
    </submittedName>
</protein>
<accession>A0A2G9U9B7</accession>
<name>A0A2G9U9B7_TELCI</name>
<dbReference type="OrthoDB" id="5876637at2759"/>